<reference evidence="7 8" key="2">
    <citation type="journal article" date="2011" name="J. Antibiot.">
        <title>Furaquinocins I and J: novel polyketide isoprenoid hybrid compounds from Streptomyces reveromyceticus SN-593.</title>
        <authorList>
            <person name="Panthee S."/>
            <person name="Takahashi S."/>
            <person name="Takagi H."/>
            <person name="Nogawa T."/>
            <person name="Oowada E."/>
            <person name="Uramoto M."/>
            <person name="Osada H."/>
        </authorList>
    </citation>
    <scope>NUCLEOTIDE SEQUENCE [LARGE SCALE GENOMIC DNA]</scope>
    <source>
        <strain evidence="7 8">SN-593</strain>
    </source>
</reference>
<dbReference type="EMBL" id="AP018365">
    <property type="protein sequence ID" value="BBB00116.1"/>
    <property type="molecule type" value="Genomic_DNA"/>
</dbReference>
<dbReference type="AlphaFoldDB" id="A0A7U3VQS8"/>
<dbReference type="GO" id="GO:0000271">
    <property type="term" value="P:polysaccharide biosynthetic process"/>
    <property type="evidence" value="ECO:0007669"/>
    <property type="project" value="TreeGrafter"/>
</dbReference>
<dbReference type="SUPFAM" id="SSF53383">
    <property type="entry name" value="PLP-dependent transferases"/>
    <property type="match status" value="1"/>
</dbReference>
<organism evidence="7 8">
    <name type="scientific">Actinacidiphila reveromycinica</name>
    <dbReference type="NCBI Taxonomy" id="659352"/>
    <lineage>
        <taxon>Bacteria</taxon>
        <taxon>Bacillati</taxon>
        <taxon>Actinomycetota</taxon>
        <taxon>Actinomycetes</taxon>
        <taxon>Kitasatosporales</taxon>
        <taxon>Streptomycetaceae</taxon>
        <taxon>Actinacidiphila</taxon>
    </lineage>
</organism>
<keyword evidence="3 6" id="KW-0663">Pyridoxal phosphate</keyword>
<evidence type="ECO:0000256" key="6">
    <source>
        <dbReference type="PIRSR" id="PIRSR000390-2"/>
    </source>
</evidence>
<evidence type="ECO:0000256" key="2">
    <source>
        <dbReference type="ARBA" id="ARBA00022576"/>
    </source>
</evidence>
<dbReference type="GO" id="GO:0030170">
    <property type="term" value="F:pyridoxal phosphate binding"/>
    <property type="evidence" value="ECO:0007669"/>
    <property type="project" value="TreeGrafter"/>
</dbReference>
<protein>
    <submittedName>
        <fullName evidence="7">Putative aminotransferase</fullName>
    </submittedName>
</protein>
<dbReference type="Proteomes" id="UP000595703">
    <property type="component" value="Chromosome"/>
</dbReference>
<dbReference type="Gene3D" id="3.40.640.10">
    <property type="entry name" value="Type I PLP-dependent aspartate aminotransferase-like (Major domain)"/>
    <property type="match status" value="1"/>
</dbReference>
<dbReference type="InterPro" id="IPR015424">
    <property type="entry name" value="PyrdxlP-dep_Trfase"/>
</dbReference>
<comment type="cofactor">
    <cofactor evidence="1">
        <name>pyridoxal 5'-phosphate</name>
        <dbReference type="ChEBI" id="CHEBI:597326"/>
    </cofactor>
</comment>
<dbReference type="InterPro" id="IPR015422">
    <property type="entry name" value="PyrdxlP-dep_Trfase_small"/>
</dbReference>
<gene>
    <name evidence="7" type="ORF">RVR_7028</name>
</gene>
<dbReference type="InterPro" id="IPR015421">
    <property type="entry name" value="PyrdxlP-dep_Trfase_major"/>
</dbReference>
<dbReference type="PANTHER" id="PTHR30244">
    <property type="entry name" value="TRANSAMINASE"/>
    <property type="match status" value="1"/>
</dbReference>
<dbReference type="Pfam" id="PF01041">
    <property type="entry name" value="DegT_DnrJ_EryC1"/>
    <property type="match status" value="1"/>
</dbReference>
<evidence type="ECO:0000313" key="8">
    <source>
        <dbReference type="Proteomes" id="UP000595703"/>
    </source>
</evidence>
<dbReference type="Gene3D" id="3.90.1150.10">
    <property type="entry name" value="Aspartate Aminotransferase, domain 1"/>
    <property type="match status" value="1"/>
</dbReference>
<comment type="similarity">
    <text evidence="4">Belongs to the DegT/DnrJ/EryC1 family. L-glutamine:2-deoxy-scyllo-inosose/scyllo-inosose aminotransferase subfamily.</text>
</comment>
<feature type="active site" description="Proton acceptor" evidence="5">
    <location>
        <position position="188"/>
    </location>
</feature>
<dbReference type="CDD" id="cd00616">
    <property type="entry name" value="AHBA_syn"/>
    <property type="match status" value="1"/>
</dbReference>
<dbReference type="PIRSF" id="PIRSF000390">
    <property type="entry name" value="PLP_StrS"/>
    <property type="match status" value="1"/>
</dbReference>
<evidence type="ECO:0000313" key="7">
    <source>
        <dbReference type="EMBL" id="BBB00116.1"/>
    </source>
</evidence>
<feature type="modified residue" description="N6-(pyridoxal phosphate)lysine" evidence="6">
    <location>
        <position position="188"/>
    </location>
</feature>
<evidence type="ECO:0000256" key="4">
    <source>
        <dbReference type="ARBA" id="ARBA00038398"/>
    </source>
</evidence>
<dbReference type="RefSeq" id="WP_202236181.1">
    <property type="nucleotide sequence ID" value="NZ_AP018365.1"/>
</dbReference>
<proteinExistence type="inferred from homology"/>
<sequence>MRGTYAVPYASRGSVFGADEVQALTRLVESDDALSMGSWREQFEERFREHIGTRHALTVTSGTVALELAIHLLDLAPGDEVIVTPQTFQATVQPLLSYQATVRFCDVDPESLNMDPVALKSLITDRTRAILLVHYGGWPAEMDEILTLARERGIFVVEDCAHALGASYDGRRPGSLGDIGTFSFHASKNITTLGEGGMLTFDRDDWAERIDRLRSNEVDGVFVSAPELPMESPKLLPWMKYSATVYQEACLGVRRSGTNATLSEAACSVGLVQLERLEALVARRRAIAARLDEVIDRHPGARVGRPRAGLVHAHHLYTFFAGGPADVREALVRGLDERGVEVQLRYFPLHLLPEWRDRGHGLGECPVAERLWFNEHVNLPCSPGLSDAQVERMVEALDEALGSAYAGAGAGVPA</sequence>
<dbReference type="PANTHER" id="PTHR30244:SF34">
    <property type="entry name" value="DTDP-4-AMINO-4,6-DIDEOXYGALACTOSE TRANSAMINASE"/>
    <property type="match status" value="1"/>
</dbReference>
<reference evidence="7 8" key="1">
    <citation type="journal article" date="2010" name="J. Bacteriol.">
        <title>Biochemical characterization of a novel indole prenyltransferase from Streptomyces sp. SN-593.</title>
        <authorList>
            <person name="Takahashi S."/>
            <person name="Takagi H."/>
            <person name="Toyoda A."/>
            <person name="Uramoto M."/>
            <person name="Nogawa T."/>
            <person name="Ueki M."/>
            <person name="Sakaki Y."/>
            <person name="Osada H."/>
        </authorList>
    </citation>
    <scope>NUCLEOTIDE SEQUENCE [LARGE SCALE GENOMIC DNA]</scope>
    <source>
        <strain evidence="7 8">SN-593</strain>
    </source>
</reference>
<accession>A0A7U3VQS8</accession>
<evidence type="ECO:0000256" key="5">
    <source>
        <dbReference type="PIRSR" id="PIRSR000390-1"/>
    </source>
</evidence>
<reference evidence="7 8" key="3">
    <citation type="journal article" date="2011" name="Nat. Chem. Biol.">
        <title>Reveromycin A biosynthesis uses RevG and RevJ for stereospecific spiroacetal formation.</title>
        <authorList>
            <person name="Takahashi S."/>
            <person name="Toyoda A."/>
            <person name="Sekiyama Y."/>
            <person name="Takagi H."/>
            <person name="Nogawa T."/>
            <person name="Uramoto M."/>
            <person name="Suzuki R."/>
            <person name="Koshino H."/>
            <person name="Kumano T."/>
            <person name="Panthee S."/>
            <person name="Dairi T."/>
            <person name="Ishikawa J."/>
            <person name="Ikeda H."/>
            <person name="Sakaki Y."/>
            <person name="Osada H."/>
        </authorList>
    </citation>
    <scope>NUCLEOTIDE SEQUENCE [LARGE SCALE GENOMIC DNA]</scope>
    <source>
        <strain evidence="7 8">SN-593</strain>
    </source>
</reference>
<name>A0A7U3VQS8_9ACTN</name>
<evidence type="ECO:0000256" key="1">
    <source>
        <dbReference type="ARBA" id="ARBA00001933"/>
    </source>
</evidence>
<keyword evidence="8" id="KW-1185">Reference proteome</keyword>
<evidence type="ECO:0000256" key="3">
    <source>
        <dbReference type="ARBA" id="ARBA00022898"/>
    </source>
</evidence>
<dbReference type="InterPro" id="IPR000653">
    <property type="entry name" value="DegT/StrS_aminotransferase"/>
</dbReference>
<keyword evidence="2 7" id="KW-0032">Aminotransferase</keyword>
<keyword evidence="7" id="KW-0808">Transferase</keyword>
<dbReference type="KEGG" id="arev:RVR_7028"/>
<reference evidence="7 8" key="4">
    <citation type="journal article" date="2020" name="Sci. Rep.">
        <title>beta-carboline chemical signals induce reveromycin production through a LuxR family regulator in Streptomyces sp. SN-593.</title>
        <authorList>
            <person name="Panthee S."/>
            <person name="Kito N."/>
            <person name="Hayashi T."/>
            <person name="Shimizu T."/>
            <person name="Ishikawa J."/>
            <person name="Hamamoto H."/>
            <person name="Osada H."/>
            <person name="Takahashi S."/>
        </authorList>
    </citation>
    <scope>NUCLEOTIDE SEQUENCE [LARGE SCALE GENOMIC DNA]</scope>
    <source>
        <strain evidence="7 8">SN-593</strain>
    </source>
</reference>
<dbReference type="GO" id="GO:0008483">
    <property type="term" value="F:transaminase activity"/>
    <property type="evidence" value="ECO:0007669"/>
    <property type="project" value="UniProtKB-KW"/>
</dbReference>